<evidence type="ECO:0000313" key="2">
    <source>
        <dbReference type="Proteomes" id="UP000299102"/>
    </source>
</evidence>
<accession>A0A4C1Y445</accession>
<keyword evidence="2" id="KW-1185">Reference proteome</keyword>
<organism evidence="1 2">
    <name type="scientific">Eumeta variegata</name>
    <name type="common">Bagworm moth</name>
    <name type="synonym">Eumeta japonica</name>
    <dbReference type="NCBI Taxonomy" id="151549"/>
    <lineage>
        <taxon>Eukaryota</taxon>
        <taxon>Metazoa</taxon>
        <taxon>Ecdysozoa</taxon>
        <taxon>Arthropoda</taxon>
        <taxon>Hexapoda</taxon>
        <taxon>Insecta</taxon>
        <taxon>Pterygota</taxon>
        <taxon>Neoptera</taxon>
        <taxon>Endopterygota</taxon>
        <taxon>Lepidoptera</taxon>
        <taxon>Glossata</taxon>
        <taxon>Ditrysia</taxon>
        <taxon>Tineoidea</taxon>
        <taxon>Psychidae</taxon>
        <taxon>Oiketicinae</taxon>
        <taxon>Eumeta</taxon>
    </lineage>
</organism>
<gene>
    <name evidence="1" type="ORF">EVAR_52728_1</name>
</gene>
<name>A0A4C1Y445_EUMVA</name>
<protein>
    <submittedName>
        <fullName evidence="1">Uncharacterized protein</fullName>
    </submittedName>
</protein>
<dbReference type="AlphaFoldDB" id="A0A4C1Y445"/>
<dbReference type="EMBL" id="BGZK01001065">
    <property type="protein sequence ID" value="GBP70143.1"/>
    <property type="molecule type" value="Genomic_DNA"/>
</dbReference>
<evidence type="ECO:0000313" key="1">
    <source>
        <dbReference type="EMBL" id="GBP70143.1"/>
    </source>
</evidence>
<sequence>MVSIIRQMLLRAIQTRYRFDVVSSVSVIEGQMSMQAIKKQLVTTAHGHSQPHRSHQCVAGLFGRDRISDKEGSKLILGGGAGAE</sequence>
<reference evidence="1 2" key="1">
    <citation type="journal article" date="2019" name="Commun. Biol.">
        <title>The bagworm genome reveals a unique fibroin gene that provides high tensile strength.</title>
        <authorList>
            <person name="Kono N."/>
            <person name="Nakamura H."/>
            <person name="Ohtoshi R."/>
            <person name="Tomita M."/>
            <person name="Numata K."/>
            <person name="Arakawa K."/>
        </authorList>
    </citation>
    <scope>NUCLEOTIDE SEQUENCE [LARGE SCALE GENOMIC DNA]</scope>
</reference>
<comment type="caution">
    <text evidence="1">The sequence shown here is derived from an EMBL/GenBank/DDBJ whole genome shotgun (WGS) entry which is preliminary data.</text>
</comment>
<dbReference type="Proteomes" id="UP000299102">
    <property type="component" value="Unassembled WGS sequence"/>
</dbReference>
<proteinExistence type="predicted"/>